<evidence type="ECO:0000256" key="11">
    <source>
        <dbReference type="ARBA" id="ARBA00023268"/>
    </source>
</evidence>
<name>A0ABV7KV35_9PROT</name>
<evidence type="ECO:0000256" key="2">
    <source>
        <dbReference type="ARBA" id="ARBA00002357"/>
    </source>
</evidence>
<comment type="similarity">
    <text evidence="4">In the N-terminal section; belongs to the TRAFAC class translation factor GTPase superfamily. Classic translation factor GTPase family. CysN/NodQ subfamily.</text>
</comment>
<dbReference type="InterPro" id="IPR009000">
    <property type="entry name" value="Transl_B-barrel_sf"/>
</dbReference>
<reference evidence="17" key="1">
    <citation type="journal article" date="2019" name="Int. J. Syst. Evol. Microbiol.">
        <title>The Global Catalogue of Microorganisms (GCM) 10K type strain sequencing project: providing services to taxonomists for standard genome sequencing and annotation.</title>
        <authorList>
            <consortium name="The Broad Institute Genomics Platform"/>
            <consortium name="The Broad Institute Genome Sequencing Center for Infectious Disease"/>
            <person name="Wu L."/>
            <person name="Ma J."/>
        </authorList>
    </citation>
    <scope>NUCLEOTIDE SEQUENCE [LARGE SCALE GENOMIC DNA]</scope>
    <source>
        <strain evidence="17">KCTC 42964</strain>
    </source>
</reference>
<comment type="similarity">
    <text evidence="14">Belongs to the APS kinase family.</text>
</comment>
<evidence type="ECO:0000313" key="16">
    <source>
        <dbReference type="EMBL" id="MFC3226213.1"/>
    </source>
</evidence>
<evidence type="ECO:0000256" key="8">
    <source>
        <dbReference type="ARBA" id="ARBA00022741"/>
    </source>
</evidence>
<proteinExistence type="inferred from homology"/>
<dbReference type="Gene3D" id="2.40.30.10">
    <property type="entry name" value="Translation factors"/>
    <property type="match status" value="2"/>
</dbReference>
<comment type="caution">
    <text evidence="16">The sequence shown here is derived from an EMBL/GenBank/DDBJ whole genome shotgun (WGS) entry which is preliminary data.</text>
</comment>
<comment type="function">
    <text evidence="14">Catalyzes the synthesis of activated sulfate.</text>
</comment>
<dbReference type="EMBL" id="JBHRTR010000009">
    <property type="protein sequence ID" value="MFC3226213.1"/>
    <property type="molecule type" value="Genomic_DNA"/>
</dbReference>
<dbReference type="RefSeq" id="WP_379898074.1">
    <property type="nucleotide sequence ID" value="NZ_JBHRTR010000009.1"/>
</dbReference>
<evidence type="ECO:0000256" key="12">
    <source>
        <dbReference type="ARBA" id="ARBA00024872"/>
    </source>
</evidence>
<dbReference type="GO" id="GO:0004020">
    <property type="term" value="F:adenylylsulfate kinase activity"/>
    <property type="evidence" value="ECO:0007669"/>
    <property type="project" value="UniProtKB-EC"/>
</dbReference>
<keyword evidence="8 14" id="KW-0547">Nucleotide-binding</keyword>
<comment type="similarity">
    <text evidence="3">In the C-terminal section; belongs to the APS kinase family.</text>
</comment>
<evidence type="ECO:0000256" key="1">
    <source>
        <dbReference type="ARBA" id="ARBA00001823"/>
    </source>
</evidence>
<dbReference type="HAMAP" id="MF_00065">
    <property type="entry name" value="Adenylyl_sulf_kinase"/>
    <property type="match status" value="1"/>
</dbReference>
<dbReference type="PANTHER" id="PTHR23115">
    <property type="entry name" value="TRANSLATION FACTOR"/>
    <property type="match status" value="1"/>
</dbReference>
<dbReference type="NCBIfam" id="TIGR00455">
    <property type="entry name" value="apsK"/>
    <property type="match status" value="1"/>
</dbReference>
<dbReference type="InterPro" id="IPR031157">
    <property type="entry name" value="G_TR_CS"/>
</dbReference>
<dbReference type="CDD" id="cd02027">
    <property type="entry name" value="APSK"/>
    <property type="match status" value="1"/>
</dbReference>
<keyword evidence="7" id="KW-0548">Nucleotidyltransferase</keyword>
<comment type="function">
    <text evidence="12">Proposed to provide activated sulfate for transfer to Nod factor. ATP sulfurylase may be the GTPase, regulating ATP sulfurylase activity.</text>
</comment>
<feature type="active site" description="Phosphoserine intermediate" evidence="14">
    <location>
        <position position="524"/>
    </location>
</feature>
<accession>A0ABV7KV35</accession>
<dbReference type="EC" id="2.7.1.25" evidence="14"/>
<organism evidence="16 17">
    <name type="scientific">Marinibaculum pumilum</name>
    <dbReference type="NCBI Taxonomy" id="1766165"/>
    <lineage>
        <taxon>Bacteria</taxon>
        <taxon>Pseudomonadati</taxon>
        <taxon>Pseudomonadota</taxon>
        <taxon>Alphaproteobacteria</taxon>
        <taxon>Rhodospirillales</taxon>
        <taxon>Rhodospirillaceae</taxon>
        <taxon>Marinibaculum</taxon>
    </lineage>
</organism>
<keyword evidence="6 14" id="KW-0808">Transferase</keyword>
<dbReference type="Pfam" id="PF22594">
    <property type="entry name" value="GTP-eEF1A_C"/>
    <property type="match status" value="1"/>
</dbReference>
<dbReference type="SUPFAM" id="SSF52540">
    <property type="entry name" value="P-loop containing nucleoside triphosphate hydrolases"/>
    <property type="match status" value="2"/>
</dbReference>
<dbReference type="InterPro" id="IPR002891">
    <property type="entry name" value="APS"/>
</dbReference>
<dbReference type="NCBIfam" id="NF003013">
    <property type="entry name" value="PRK03846.1"/>
    <property type="match status" value="1"/>
</dbReference>
<gene>
    <name evidence="14 16" type="primary">cysC</name>
    <name evidence="16" type="ORF">ACFOGJ_03175</name>
</gene>
<dbReference type="PROSITE" id="PS00301">
    <property type="entry name" value="G_TR_1"/>
    <property type="match status" value="1"/>
</dbReference>
<dbReference type="InterPro" id="IPR054696">
    <property type="entry name" value="GTP-eEF1A_C"/>
</dbReference>
<dbReference type="PROSITE" id="PS51722">
    <property type="entry name" value="G_TR_2"/>
    <property type="match status" value="1"/>
</dbReference>
<comment type="function">
    <text evidence="2">APS kinase catalyzes the synthesis of activated sulfate.</text>
</comment>
<dbReference type="Proteomes" id="UP001595528">
    <property type="component" value="Unassembled WGS sequence"/>
</dbReference>
<evidence type="ECO:0000256" key="6">
    <source>
        <dbReference type="ARBA" id="ARBA00022679"/>
    </source>
</evidence>
<dbReference type="Gene3D" id="3.40.50.300">
    <property type="entry name" value="P-loop containing nucleotide triphosphate hydrolases"/>
    <property type="match status" value="2"/>
</dbReference>
<dbReference type="InterPro" id="IPR027417">
    <property type="entry name" value="P-loop_NTPase"/>
</dbReference>
<evidence type="ECO:0000256" key="14">
    <source>
        <dbReference type="HAMAP-Rule" id="MF_00065"/>
    </source>
</evidence>
<dbReference type="Pfam" id="PF01583">
    <property type="entry name" value="APS_kinase"/>
    <property type="match status" value="1"/>
</dbReference>
<dbReference type="InterPro" id="IPR000795">
    <property type="entry name" value="T_Tr_GTP-bd_dom"/>
</dbReference>
<evidence type="ECO:0000256" key="10">
    <source>
        <dbReference type="ARBA" id="ARBA00023134"/>
    </source>
</evidence>
<evidence type="ECO:0000256" key="9">
    <source>
        <dbReference type="ARBA" id="ARBA00022840"/>
    </source>
</evidence>
<keyword evidence="17" id="KW-1185">Reference proteome</keyword>
<dbReference type="InterPro" id="IPR050100">
    <property type="entry name" value="TRAFAC_GTPase_members"/>
</dbReference>
<evidence type="ECO:0000256" key="13">
    <source>
        <dbReference type="ARBA" id="ARBA00049370"/>
    </source>
</evidence>
<dbReference type="Pfam" id="PF00009">
    <property type="entry name" value="GTP_EFTU"/>
    <property type="match status" value="1"/>
</dbReference>
<keyword evidence="11" id="KW-0511">Multifunctional enzyme</keyword>
<keyword evidence="10" id="KW-0342">GTP-binding</keyword>
<dbReference type="SUPFAM" id="SSF50465">
    <property type="entry name" value="EF-Tu/eEF-1alpha/eIF2-gamma C-terminal domain"/>
    <property type="match status" value="1"/>
</dbReference>
<dbReference type="PRINTS" id="PR00315">
    <property type="entry name" value="ELONGATNFCT"/>
</dbReference>
<comment type="catalytic activity">
    <reaction evidence="1 14">
        <text>adenosine 5'-phosphosulfate + ATP = 3'-phosphoadenylyl sulfate + ADP + H(+)</text>
        <dbReference type="Rhea" id="RHEA:24152"/>
        <dbReference type="ChEBI" id="CHEBI:15378"/>
        <dbReference type="ChEBI" id="CHEBI:30616"/>
        <dbReference type="ChEBI" id="CHEBI:58243"/>
        <dbReference type="ChEBI" id="CHEBI:58339"/>
        <dbReference type="ChEBI" id="CHEBI:456216"/>
        <dbReference type="EC" id="2.7.1.25"/>
    </reaction>
</comment>
<evidence type="ECO:0000256" key="7">
    <source>
        <dbReference type="ARBA" id="ARBA00022695"/>
    </source>
</evidence>
<dbReference type="SUPFAM" id="SSF50447">
    <property type="entry name" value="Translation proteins"/>
    <property type="match status" value="1"/>
</dbReference>
<dbReference type="NCBIfam" id="TIGR00231">
    <property type="entry name" value="small_GTP"/>
    <property type="match status" value="1"/>
</dbReference>
<dbReference type="NCBIfam" id="TIGR02034">
    <property type="entry name" value="CysN"/>
    <property type="match status" value="1"/>
</dbReference>
<comment type="subunit">
    <text evidence="5">Sulfate-activating enzymes, NodP and NodQ, may be physically associated.</text>
</comment>
<evidence type="ECO:0000256" key="4">
    <source>
        <dbReference type="ARBA" id="ARBA00007237"/>
    </source>
</evidence>
<evidence type="ECO:0000259" key="15">
    <source>
        <dbReference type="PROSITE" id="PS51722"/>
    </source>
</evidence>
<evidence type="ECO:0000256" key="5">
    <source>
        <dbReference type="ARBA" id="ARBA00011760"/>
    </source>
</evidence>
<comment type="catalytic activity">
    <reaction evidence="13">
        <text>sulfate + ATP + H(+) = adenosine 5'-phosphosulfate + diphosphate</text>
        <dbReference type="Rhea" id="RHEA:18133"/>
        <dbReference type="ChEBI" id="CHEBI:15378"/>
        <dbReference type="ChEBI" id="CHEBI:16189"/>
        <dbReference type="ChEBI" id="CHEBI:30616"/>
        <dbReference type="ChEBI" id="CHEBI:33019"/>
        <dbReference type="ChEBI" id="CHEBI:58243"/>
        <dbReference type="EC" id="2.7.7.4"/>
    </reaction>
</comment>
<dbReference type="InterPro" id="IPR005225">
    <property type="entry name" value="Small_GTP-bd"/>
</dbReference>
<comment type="pathway">
    <text evidence="14">Sulfur metabolism; hydrogen sulfide biosynthesis; sulfite from sulfate: step 2/3.</text>
</comment>
<sequence length="628" mass="67045">MTGTPSTDGIYPVVILGHVDHGKSTLIGRLLHDTGRLPDGKLAELEAAAKRRGAALEWAHVTDALQLERDQGITVDTTRIWFPTAARTYQIIDAPGHAEFLRNAVTGAAAAEAAILLVDIARGLEAQTRRHAYLARLLGIRRLIVAVNKMDLVDYASARYTQVTTELEGYLSEIGLEADFMVPISARHGDGVAAPSADMRWWTGPTLLQALDALPDTAAPRERALRLPVQDIYRRDDKRILVGRIEAGRVRVGDTVDIAPGGQQAKVAGLETWNGAVQLAATAGESVALTLDKPVFVERGHVLVAPAAPAAQSHAVAVRLFWLDRTPLKPGDRLTFKHLTASYPVTVEAIRHLVDVETLAEQPADEVPQNAVADLVLRSTRPIVFDAHDEDAVTGRGVLVRDYRVAGGCLLLEGADTVKAQNITAVSTSVGPAERAAANGHLGGVIWLTGLSGAGKSTLAMGAQSLLFSRGWQVTVLDGDNLRHGLNRDLGFSAEERAENIRRTAEVAKLFADSGMIVVVSLISPARADRAAAREVAGAHFREVHVRADLSVCEARDPKGLYAKARAGQIPNFTGVSAPYEEPEAPDLVIDTGRDSVEAALARLVDHVDQQFGRGTASLRLTGGIAAG</sequence>
<dbReference type="InterPro" id="IPR059117">
    <property type="entry name" value="APS_kinase_dom"/>
</dbReference>
<protein>
    <recommendedName>
        <fullName evidence="14">Adenylyl-sulfate kinase</fullName>
        <ecNumber evidence="14">2.7.1.25</ecNumber>
    </recommendedName>
    <alternativeName>
        <fullName evidence="14">APS kinase</fullName>
    </alternativeName>
    <alternativeName>
        <fullName evidence="14">ATP adenosine-5'-phosphosulfate 3'-phosphotransferase</fullName>
    </alternativeName>
    <alternativeName>
        <fullName evidence="14">Adenosine-5'-phosphosulfate kinase</fullName>
    </alternativeName>
</protein>
<keyword evidence="14 16" id="KW-0418">Kinase</keyword>
<dbReference type="InterPro" id="IPR009001">
    <property type="entry name" value="Transl_elong_EF1A/Init_IF2_C"/>
</dbReference>
<evidence type="ECO:0000313" key="17">
    <source>
        <dbReference type="Proteomes" id="UP001595528"/>
    </source>
</evidence>
<keyword evidence="14" id="KW-0597">Phosphoprotein</keyword>
<keyword evidence="9 14" id="KW-0067">ATP-binding</keyword>
<feature type="domain" description="Tr-type G" evidence="15">
    <location>
        <begin position="8"/>
        <end position="221"/>
    </location>
</feature>
<dbReference type="InterPro" id="IPR011779">
    <property type="entry name" value="SO4_adenylTrfase_lsu"/>
</dbReference>
<evidence type="ECO:0000256" key="3">
    <source>
        <dbReference type="ARBA" id="ARBA00005438"/>
    </source>
</evidence>
<feature type="binding site" evidence="14">
    <location>
        <begin position="450"/>
        <end position="457"/>
    </location>
    <ligand>
        <name>ATP</name>
        <dbReference type="ChEBI" id="CHEBI:30616"/>
    </ligand>
</feature>